<keyword evidence="3" id="KW-1185">Reference proteome</keyword>
<protein>
    <submittedName>
        <fullName evidence="2">KCNN (Potassium K ChaNNel, calcium activated)-Like</fullName>
    </submittedName>
</protein>
<dbReference type="EMBL" id="JAKKPZ010000003">
    <property type="protein sequence ID" value="KAI1723938.1"/>
    <property type="molecule type" value="Genomic_DNA"/>
</dbReference>
<feature type="region of interest" description="Disordered" evidence="1">
    <location>
        <begin position="21"/>
        <end position="44"/>
    </location>
</feature>
<proteinExistence type="predicted"/>
<accession>A0AAD4R5G4</accession>
<evidence type="ECO:0000313" key="2">
    <source>
        <dbReference type="EMBL" id="KAI1723938.1"/>
    </source>
</evidence>
<dbReference type="AlphaFoldDB" id="A0AAD4R5G4"/>
<reference evidence="2" key="1">
    <citation type="submission" date="2022-01" db="EMBL/GenBank/DDBJ databases">
        <title>Genome Sequence Resource for Two Populations of Ditylenchus destructor, the Migratory Endoparasitic Phytonematode.</title>
        <authorList>
            <person name="Zhang H."/>
            <person name="Lin R."/>
            <person name="Xie B."/>
        </authorList>
    </citation>
    <scope>NUCLEOTIDE SEQUENCE</scope>
    <source>
        <strain evidence="2">BazhouSP</strain>
    </source>
</reference>
<sequence length="140" mass="15247">MPIFGPDGRTLEKGATVTTATPRQSYSGPLERRHNKSCDWSPPNSHNENGGMCGMCGAGCREKSGLGTFLPQNDAISLRSFNNPIAQVSSDILRVSGYTNQFKNLLTTRSRRESGPGGLAGCQQTSLEDSYYHICISKRF</sequence>
<name>A0AAD4R5G4_9BILA</name>
<comment type="caution">
    <text evidence="2">The sequence shown here is derived from an EMBL/GenBank/DDBJ whole genome shotgun (WGS) entry which is preliminary data.</text>
</comment>
<gene>
    <name evidence="2" type="ORF">DdX_04119</name>
</gene>
<evidence type="ECO:0000256" key="1">
    <source>
        <dbReference type="SAM" id="MobiDB-lite"/>
    </source>
</evidence>
<dbReference type="Proteomes" id="UP001201812">
    <property type="component" value="Unassembled WGS sequence"/>
</dbReference>
<organism evidence="2 3">
    <name type="scientific">Ditylenchus destructor</name>
    <dbReference type="NCBI Taxonomy" id="166010"/>
    <lineage>
        <taxon>Eukaryota</taxon>
        <taxon>Metazoa</taxon>
        <taxon>Ecdysozoa</taxon>
        <taxon>Nematoda</taxon>
        <taxon>Chromadorea</taxon>
        <taxon>Rhabditida</taxon>
        <taxon>Tylenchina</taxon>
        <taxon>Tylenchomorpha</taxon>
        <taxon>Sphaerularioidea</taxon>
        <taxon>Anguinidae</taxon>
        <taxon>Anguininae</taxon>
        <taxon>Ditylenchus</taxon>
    </lineage>
</organism>
<evidence type="ECO:0000313" key="3">
    <source>
        <dbReference type="Proteomes" id="UP001201812"/>
    </source>
</evidence>